<gene>
    <name evidence="3" type="ORF">MKW94_005081</name>
</gene>
<feature type="compositionally biased region" description="Basic and acidic residues" evidence="1">
    <location>
        <begin position="39"/>
        <end position="52"/>
    </location>
</feature>
<reference evidence="3" key="1">
    <citation type="submission" date="2022-03" db="EMBL/GenBank/DDBJ databases">
        <title>A functionally conserved STORR gene fusion in Papaver species that diverged 16.8 million years ago.</title>
        <authorList>
            <person name="Catania T."/>
        </authorList>
    </citation>
    <scope>NUCLEOTIDE SEQUENCE</scope>
    <source>
        <strain evidence="3">S-191538</strain>
    </source>
</reference>
<comment type="caution">
    <text evidence="3">The sequence shown here is derived from an EMBL/GenBank/DDBJ whole genome shotgun (WGS) entry which is preliminary data.</text>
</comment>
<sequence>MGLFFLQLLRLLCLILLLSQVFCGRTLARRLLPEDMQLSREMHQGRPHDKPLPLRRSSPRFREDYRLPPGSNRP</sequence>
<dbReference type="EMBL" id="JAJJMA010244712">
    <property type="protein sequence ID" value="MCL7043266.1"/>
    <property type="molecule type" value="Genomic_DNA"/>
</dbReference>
<evidence type="ECO:0000256" key="1">
    <source>
        <dbReference type="SAM" id="MobiDB-lite"/>
    </source>
</evidence>
<dbReference type="Proteomes" id="UP001177140">
    <property type="component" value="Unassembled WGS sequence"/>
</dbReference>
<evidence type="ECO:0000256" key="2">
    <source>
        <dbReference type="SAM" id="SignalP"/>
    </source>
</evidence>
<proteinExistence type="predicted"/>
<keyword evidence="2" id="KW-0732">Signal</keyword>
<evidence type="ECO:0000313" key="4">
    <source>
        <dbReference type="Proteomes" id="UP001177140"/>
    </source>
</evidence>
<feature type="signal peptide" evidence="2">
    <location>
        <begin position="1"/>
        <end position="23"/>
    </location>
</feature>
<dbReference type="AlphaFoldDB" id="A0AA41VL38"/>
<keyword evidence="4" id="KW-1185">Reference proteome</keyword>
<evidence type="ECO:0000313" key="3">
    <source>
        <dbReference type="EMBL" id="MCL7043266.1"/>
    </source>
</evidence>
<name>A0AA41VL38_PAPNU</name>
<feature type="chain" id="PRO_5041404396" evidence="2">
    <location>
        <begin position="24"/>
        <end position="74"/>
    </location>
</feature>
<accession>A0AA41VL38</accession>
<feature type="region of interest" description="Disordered" evidence="1">
    <location>
        <begin position="39"/>
        <end position="74"/>
    </location>
</feature>
<organism evidence="3 4">
    <name type="scientific">Papaver nudicaule</name>
    <name type="common">Iceland poppy</name>
    <dbReference type="NCBI Taxonomy" id="74823"/>
    <lineage>
        <taxon>Eukaryota</taxon>
        <taxon>Viridiplantae</taxon>
        <taxon>Streptophyta</taxon>
        <taxon>Embryophyta</taxon>
        <taxon>Tracheophyta</taxon>
        <taxon>Spermatophyta</taxon>
        <taxon>Magnoliopsida</taxon>
        <taxon>Ranunculales</taxon>
        <taxon>Papaveraceae</taxon>
        <taxon>Papaveroideae</taxon>
        <taxon>Papaver</taxon>
    </lineage>
</organism>
<protein>
    <submittedName>
        <fullName evidence="3">Uncharacterized protein</fullName>
    </submittedName>
</protein>